<keyword evidence="4" id="KW-1185">Reference proteome</keyword>
<evidence type="ECO:0000313" key="4">
    <source>
        <dbReference type="Proteomes" id="UP000235145"/>
    </source>
</evidence>
<accession>A0A9R1WVL3</accession>
<feature type="compositionally biased region" description="Polar residues" evidence="1">
    <location>
        <begin position="71"/>
        <end position="80"/>
    </location>
</feature>
<proteinExistence type="predicted"/>
<protein>
    <submittedName>
        <fullName evidence="3">Uncharacterized protein</fullName>
    </submittedName>
</protein>
<dbReference type="Proteomes" id="UP000235145">
    <property type="component" value="Unassembled WGS sequence"/>
</dbReference>
<sequence>MAGRLSSLLSSFFFLSFASGLLQMPSFRFETKLLLLSDSAMESENGDYEELHGIVNGGWLLIRWTPSSEIPTSNGDSNCDTGAGESDGTSPFTIE</sequence>
<evidence type="ECO:0000256" key="1">
    <source>
        <dbReference type="SAM" id="MobiDB-lite"/>
    </source>
</evidence>
<feature type="chain" id="PRO_5040450089" evidence="2">
    <location>
        <begin position="21"/>
        <end position="95"/>
    </location>
</feature>
<evidence type="ECO:0000256" key="2">
    <source>
        <dbReference type="SAM" id="SignalP"/>
    </source>
</evidence>
<evidence type="ECO:0000313" key="3">
    <source>
        <dbReference type="EMBL" id="KAJ0189246.1"/>
    </source>
</evidence>
<reference evidence="3 4" key="1">
    <citation type="journal article" date="2017" name="Nat. Commun.">
        <title>Genome assembly with in vitro proximity ligation data and whole-genome triplication in lettuce.</title>
        <authorList>
            <person name="Reyes-Chin-Wo S."/>
            <person name="Wang Z."/>
            <person name="Yang X."/>
            <person name="Kozik A."/>
            <person name="Arikit S."/>
            <person name="Song C."/>
            <person name="Xia L."/>
            <person name="Froenicke L."/>
            <person name="Lavelle D.O."/>
            <person name="Truco M.J."/>
            <person name="Xia R."/>
            <person name="Zhu S."/>
            <person name="Xu C."/>
            <person name="Xu H."/>
            <person name="Xu X."/>
            <person name="Cox K."/>
            <person name="Korf I."/>
            <person name="Meyers B.C."/>
            <person name="Michelmore R.W."/>
        </authorList>
    </citation>
    <scope>NUCLEOTIDE SEQUENCE [LARGE SCALE GENOMIC DNA]</scope>
    <source>
        <strain evidence="4">cv. Salinas</strain>
        <tissue evidence="3">Seedlings</tissue>
    </source>
</reference>
<dbReference type="EMBL" id="NBSK02000008">
    <property type="protein sequence ID" value="KAJ0189246.1"/>
    <property type="molecule type" value="Genomic_DNA"/>
</dbReference>
<gene>
    <name evidence="3" type="ORF">LSAT_V11C800443210</name>
</gene>
<feature type="region of interest" description="Disordered" evidence="1">
    <location>
        <begin position="71"/>
        <end position="95"/>
    </location>
</feature>
<keyword evidence="2" id="KW-0732">Signal</keyword>
<name>A0A9R1WVL3_LACSA</name>
<dbReference type="AlphaFoldDB" id="A0A9R1WVL3"/>
<comment type="caution">
    <text evidence="3">The sequence shown here is derived from an EMBL/GenBank/DDBJ whole genome shotgun (WGS) entry which is preliminary data.</text>
</comment>
<feature type="signal peptide" evidence="2">
    <location>
        <begin position="1"/>
        <end position="20"/>
    </location>
</feature>
<organism evidence="3 4">
    <name type="scientific">Lactuca sativa</name>
    <name type="common">Garden lettuce</name>
    <dbReference type="NCBI Taxonomy" id="4236"/>
    <lineage>
        <taxon>Eukaryota</taxon>
        <taxon>Viridiplantae</taxon>
        <taxon>Streptophyta</taxon>
        <taxon>Embryophyta</taxon>
        <taxon>Tracheophyta</taxon>
        <taxon>Spermatophyta</taxon>
        <taxon>Magnoliopsida</taxon>
        <taxon>eudicotyledons</taxon>
        <taxon>Gunneridae</taxon>
        <taxon>Pentapetalae</taxon>
        <taxon>asterids</taxon>
        <taxon>campanulids</taxon>
        <taxon>Asterales</taxon>
        <taxon>Asteraceae</taxon>
        <taxon>Cichorioideae</taxon>
        <taxon>Cichorieae</taxon>
        <taxon>Lactucinae</taxon>
        <taxon>Lactuca</taxon>
    </lineage>
</organism>